<protein>
    <recommendedName>
        <fullName evidence="3">16S rRNA (uracil(1498)-N(3))-methyltransferase</fullName>
        <ecNumber evidence="3">2.1.1.193</ecNumber>
    </recommendedName>
</protein>
<evidence type="ECO:0000256" key="4">
    <source>
        <dbReference type="ARBA" id="ARBA00022490"/>
    </source>
</evidence>
<dbReference type="SUPFAM" id="SSF75217">
    <property type="entry name" value="alpha/beta knot"/>
    <property type="match status" value="1"/>
</dbReference>
<reference evidence="12 13" key="1">
    <citation type="journal article" date="2020" name="G3 (Bethesda)">
        <title>Improved Reference Genome for Cyclotella cryptica CCMP332, a Model for Cell Wall Morphogenesis, Salinity Adaptation, and Lipid Production in Diatoms (Bacillariophyta).</title>
        <authorList>
            <person name="Roberts W.R."/>
            <person name="Downey K.M."/>
            <person name="Ruck E.C."/>
            <person name="Traller J.C."/>
            <person name="Alverson A.J."/>
        </authorList>
    </citation>
    <scope>NUCLEOTIDE SEQUENCE [LARGE SCALE GENOMIC DNA]</scope>
    <source>
        <strain evidence="12 13">CCMP332</strain>
    </source>
</reference>
<evidence type="ECO:0000256" key="5">
    <source>
        <dbReference type="ARBA" id="ARBA00022552"/>
    </source>
</evidence>
<dbReference type="GO" id="GO:0006364">
    <property type="term" value="P:rRNA processing"/>
    <property type="evidence" value="ECO:0007669"/>
    <property type="project" value="UniProtKB-KW"/>
</dbReference>
<gene>
    <name evidence="12" type="ORF">HJC23_010724</name>
</gene>
<keyword evidence="13" id="KW-1185">Reference proteome</keyword>
<dbReference type="InterPro" id="IPR046886">
    <property type="entry name" value="RsmE_MTase_dom"/>
</dbReference>
<dbReference type="PANTHER" id="PTHR30027">
    <property type="entry name" value="RIBOSOMAL RNA SMALL SUBUNIT METHYLTRANSFERASE E"/>
    <property type="match status" value="1"/>
</dbReference>
<evidence type="ECO:0000256" key="10">
    <source>
        <dbReference type="ARBA" id="ARBA00047944"/>
    </source>
</evidence>
<dbReference type="EC" id="2.1.1.193" evidence="3"/>
<name>A0ABD3PI63_9STRA</name>
<feature type="domain" description="Ribosomal RNA small subunit methyltransferase E methyltransferase" evidence="11">
    <location>
        <begin position="278"/>
        <end position="424"/>
    </location>
</feature>
<dbReference type="CDD" id="cd18084">
    <property type="entry name" value="RsmE-like"/>
    <property type="match status" value="1"/>
</dbReference>
<proteinExistence type="inferred from homology"/>
<comment type="similarity">
    <text evidence="2">Belongs to the RNA methyltransferase RsmE family.</text>
</comment>
<evidence type="ECO:0000256" key="8">
    <source>
        <dbReference type="ARBA" id="ARBA00022691"/>
    </source>
</evidence>
<keyword evidence="6" id="KW-0489">Methyltransferase</keyword>
<accession>A0ABD3PI63</accession>
<keyword evidence="7" id="KW-0808">Transferase</keyword>
<dbReference type="PANTHER" id="PTHR30027:SF3">
    <property type="entry name" value="16S RRNA (URACIL(1498)-N(3))-METHYLTRANSFERASE"/>
    <property type="match status" value="1"/>
</dbReference>
<evidence type="ECO:0000256" key="3">
    <source>
        <dbReference type="ARBA" id="ARBA00012328"/>
    </source>
</evidence>
<evidence type="ECO:0000259" key="11">
    <source>
        <dbReference type="Pfam" id="PF04452"/>
    </source>
</evidence>
<sequence length="430" mass="48647">MTVLFDWLKLIAVSKAALQRSLPGQQSTTAFVFIDHKRKTHRLDLHNRRRRWHDVPLYHSSDEGGGIDGDDNKMGPMATRQAPSQFIEPDNYWTLPRLYVGPKRLTQSSIVTLSPEQTHYLTKVMRLFKRRKSADVSDNDDVTSGKECVRLFNGEDGEWLAKVRVPLKPDEEGNKTRKRRPSKHRNELPLEAECLIELRTQTIHDVCRPWLLCAPLKNQSRMKVMIEKCTELGVGAIILAKSDRMDGSIFLGASSHRNDSENFDAMYGGQDDNFSGLGVEKLRLQAIEASEQCERLSIPCITSDASSMIDVDNDIRDSMLTMKDIVRLWCNDWNRRNGEGRKLLICRERSEQSTDVEPVLNALRDTKNVIFVVGPEGGWSKEEETQFDALCSQYVGKESPIQCVSLGSSVLRAETASVMAVGAWSLVHDL</sequence>
<keyword evidence="5" id="KW-0698">rRNA processing</keyword>
<evidence type="ECO:0000313" key="12">
    <source>
        <dbReference type="EMBL" id="KAL3786150.1"/>
    </source>
</evidence>
<evidence type="ECO:0000256" key="6">
    <source>
        <dbReference type="ARBA" id="ARBA00022603"/>
    </source>
</evidence>
<dbReference type="GO" id="GO:0008168">
    <property type="term" value="F:methyltransferase activity"/>
    <property type="evidence" value="ECO:0007669"/>
    <property type="project" value="UniProtKB-KW"/>
</dbReference>
<dbReference type="InterPro" id="IPR015947">
    <property type="entry name" value="PUA-like_sf"/>
</dbReference>
<dbReference type="Pfam" id="PF04452">
    <property type="entry name" value="Methyltrans_RNA"/>
    <property type="match status" value="1"/>
</dbReference>
<keyword evidence="4" id="KW-0963">Cytoplasm</keyword>
<keyword evidence="8" id="KW-0949">S-adenosyl-L-methionine</keyword>
<dbReference type="AlphaFoldDB" id="A0ABD3PI63"/>
<evidence type="ECO:0000256" key="9">
    <source>
        <dbReference type="ARBA" id="ARBA00025699"/>
    </source>
</evidence>
<comment type="caution">
    <text evidence="12">The sequence shown here is derived from an EMBL/GenBank/DDBJ whole genome shotgun (WGS) entry which is preliminary data.</text>
</comment>
<dbReference type="Proteomes" id="UP001516023">
    <property type="component" value="Unassembled WGS sequence"/>
</dbReference>
<evidence type="ECO:0000313" key="13">
    <source>
        <dbReference type="Proteomes" id="UP001516023"/>
    </source>
</evidence>
<dbReference type="Gene3D" id="3.40.1280.10">
    <property type="match status" value="1"/>
</dbReference>
<dbReference type="GO" id="GO:0032259">
    <property type="term" value="P:methylation"/>
    <property type="evidence" value="ECO:0007669"/>
    <property type="project" value="UniProtKB-KW"/>
</dbReference>
<comment type="subcellular location">
    <subcellularLocation>
        <location evidence="1">Cytoplasm</location>
    </subcellularLocation>
</comment>
<evidence type="ECO:0000256" key="2">
    <source>
        <dbReference type="ARBA" id="ARBA00005528"/>
    </source>
</evidence>
<evidence type="ECO:0000256" key="1">
    <source>
        <dbReference type="ARBA" id="ARBA00004496"/>
    </source>
</evidence>
<dbReference type="InterPro" id="IPR029026">
    <property type="entry name" value="tRNA_m1G_MTases_N"/>
</dbReference>
<organism evidence="12 13">
    <name type="scientific">Cyclotella cryptica</name>
    <dbReference type="NCBI Taxonomy" id="29204"/>
    <lineage>
        <taxon>Eukaryota</taxon>
        <taxon>Sar</taxon>
        <taxon>Stramenopiles</taxon>
        <taxon>Ochrophyta</taxon>
        <taxon>Bacillariophyta</taxon>
        <taxon>Coscinodiscophyceae</taxon>
        <taxon>Thalassiosirophycidae</taxon>
        <taxon>Stephanodiscales</taxon>
        <taxon>Stephanodiscaceae</taxon>
        <taxon>Cyclotella</taxon>
    </lineage>
</organism>
<comment type="function">
    <text evidence="9">Specifically methylates the N3 position of the uracil ring of uridine 1498 (m3U1498) in 16S rRNA. Acts on the fully assembled 30S ribosomal subunit.</text>
</comment>
<dbReference type="InterPro" id="IPR029028">
    <property type="entry name" value="Alpha/beta_knot_MTases"/>
</dbReference>
<dbReference type="InterPro" id="IPR006700">
    <property type="entry name" value="RsmE"/>
</dbReference>
<dbReference type="GO" id="GO:0005737">
    <property type="term" value="C:cytoplasm"/>
    <property type="evidence" value="ECO:0007669"/>
    <property type="project" value="UniProtKB-SubCell"/>
</dbReference>
<dbReference type="EMBL" id="JABMIG020000201">
    <property type="protein sequence ID" value="KAL3786150.1"/>
    <property type="molecule type" value="Genomic_DNA"/>
</dbReference>
<evidence type="ECO:0000256" key="7">
    <source>
        <dbReference type="ARBA" id="ARBA00022679"/>
    </source>
</evidence>
<dbReference type="SUPFAM" id="SSF88697">
    <property type="entry name" value="PUA domain-like"/>
    <property type="match status" value="1"/>
</dbReference>
<comment type="catalytic activity">
    <reaction evidence="10">
        <text>uridine(1498) in 16S rRNA + S-adenosyl-L-methionine = N(3)-methyluridine(1498) in 16S rRNA + S-adenosyl-L-homocysteine + H(+)</text>
        <dbReference type="Rhea" id="RHEA:42920"/>
        <dbReference type="Rhea" id="RHEA-COMP:10283"/>
        <dbReference type="Rhea" id="RHEA-COMP:10284"/>
        <dbReference type="ChEBI" id="CHEBI:15378"/>
        <dbReference type="ChEBI" id="CHEBI:57856"/>
        <dbReference type="ChEBI" id="CHEBI:59789"/>
        <dbReference type="ChEBI" id="CHEBI:65315"/>
        <dbReference type="ChEBI" id="CHEBI:74502"/>
        <dbReference type="EC" id="2.1.1.193"/>
    </reaction>
</comment>